<dbReference type="EMBL" id="FOVH01000013">
    <property type="protein sequence ID" value="SFP31606.1"/>
    <property type="molecule type" value="Genomic_DNA"/>
</dbReference>
<evidence type="ECO:0000256" key="3">
    <source>
        <dbReference type="ARBA" id="ARBA00023239"/>
    </source>
</evidence>
<dbReference type="GO" id="GO:0046872">
    <property type="term" value="F:metal ion binding"/>
    <property type="evidence" value="ECO:0007669"/>
    <property type="project" value="UniProtKB-KW"/>
</dbReference>
<sequence>MADRVTICECFARDGLQHEETFLSTKEKLAVIEAIADAGFQRIEATSYSHPDHVPAFRDAGRVLAGLPRRPRVAYKATCPNPKAVQRALADADAGFGADELSFLVSATEAHTRRNLRTSRDGQWERVTEMARLARGRFTIVGVISVAFGCPFEGPVDAAGVVADFERFAELGAGLVTIGDTTGLATPRTAAALLGRLAKDFPEVPAVAHFHNTRGTALANCVAALDAGCRHFDSALGGIGGHPSQIRYGQGMTGNAATEDLVHLFEAMGVDTGLDIERVTAASRMSEDVLGRQLHSFVARAGREPITRTGSGRDQTA</sequence>
<protein>
    <submittedName>
        <fullName evidence="5">Hydroxymethylglutaryl-CoA lyase</fullName>
    </submittedName>
</protein>
<dbReference type="InterPro" id="IPR043594">
    <property type="entry name" value="HMGL"/>
</dbReference>
<keyword evidence="6" id="KW-1185">Reference proteome</keyword>
<evidence type="ECO:0000313" key="5">
    <source>
        <dbReference type="EMBL" id="SFP31606.1"/>
    </source>
</evidence>
<dbReference type="InterPro" id="IPR013785">
    <property type="entry name" value="Aldolase_TIM"/>
</dbReference>
<dbReference type="NCBIfam" id="NF004283">
    <property type="entry name" value="PRK05692.1"/>
    <property type="match status" value="1"/>
</dbReference>
<dbReference type="GO" id="GO:0046951">
    <property type="term" value="P:ketone body biosynthetic process"/>
    <property type="evidence" value="ECO:0007669"/>
    <property type="project" value="TreeGrafter"/>
</dbReference>
<dbReference type="PANTHER" id="PTHR42738">
    <property type="entry name" value="HYDROXYMETHYLGLUTARYL-COA LYASE"/>
    <property type="match status" value="1"/>
</dbReference>
<name>A0A1I5PDP4_9ACTN</name>
<dbReference type="Gene3D" id="3.20.20.70">
    <property type="entry name" value="Aldolase class I"/>
    <property type="match status" value="1"/>
</dbReference>
<reference evidence="5 6" key="1">
    <citation type="submission" date="2016-10" db="EMBL/GenBank/DDBJ databases">
        <authorList>
            <person name="de Groot N.N."/>
        </authorList>
    </citation>
    <scope>NUCLEOTIDE SEQUENCE [LARGE SCALE GENOMIC DNA]</scope>
    <source>
        <strain evidence="5 6">DSM 43067</strain>
    </source>
</reference>
<dbReference type="PROSITE" id="PS50991">
    <property type="entry name" value="PYR_CT"/>
    <property type="match status" value="1"/>
</dbReference>
<feature type="domain" description="Pyruvate carboxyltransferase" evidence="4">
    <location>
        <begin position="5"/>
        <end position="280"/>
    </location>
</feature>
<evidence type="ECO:0000256" key="2">
    <source>
        <dbReference type="ARBA" id="ARBA00022723"/>
    </source>
</evidence>
<dbReference type="InterPro" id="IPR000891">
    <property type="entry name" value="PYR_CT"/>
</dbReference>
<accession>A0A1I5PDP4</accession>
<dbReference type="AlphaFoldDB" id="A0A1I5PDP4"/>
<organism evidence="5 6">
    <name type="scientific">Actinomadura madurae</name>
    <dbReference type="NCBI Taxonomy" id="1993"/>
    <lineage>
        <taxon>Bacteria</taxon>
        <taxon>Bacillati</taxon>
        <taxon>Actinomycetota</taxon>
        <taxon>Actinomycetes</taxon>
        <taxon>Streptosporangiales</taxon>
        <taxon>Thermomonosporaceae</taxon>
        <taxon>Actinomadura</taxon>
    </lineage>
</organism>
<dbReference type="Pfam" id="PF00682">
    <property type="entry name" value="HMGL-like"/>
    <property type="match status" value="1"/>
</dbReference>
<dbReference type="eggNOG" id="COG0119">
    <property type="taxonomic scope" value="Bacteria"/>
</dbReference>
<dbReference type="RefSeq" id="WP_075023228.1">
    <property type="nucleotide sequence ID" value="NZ_FOVH01000013.1"/>
</dbReference>
<dbReference type="PANTHER" id="PTHR42738:SF7">
    <property type="entry name" value="HYDROXYMETHYLGLUTARYL-COA LYASE"/>
    <property type="match status" value="1"/>
</dbReference>
<proteinExistence type="inferred from homology"/>
<dbReference type="GO" id="GO:0004419">
    <property type="term" value="F:hydroxymethylglutaryl-CoA lyase activity"/>
    <property type="evidence" value="ECO:0007669"/>
    <property type="project" value="TreeGrafter"/>
</dbReference>
<dbReference type="Proteomes" id="UP000183413">
    <property type="component" value="Unassembled WGS sequence"/>
</dbReference>
<dbReference type="CDD" id="cd07938">
    <property type="entry name" value="DRE_TIM_HMGL"/>
    <property type="match status" value="1"/>
</dbReference>
<keyword evidence="2" id="KW-0479">Metal-binding</keyword>
<gene>
    <name evidence="5" type="ORF">SAMN04489713_11382</name>
</gene>
<dbReference type="SUPFAM" id="SSF51569">
    <property type="entry name" value="Aldolase"/>
    <property type="match status" value="1"/>
</dbReference>
<evidence type="ECO:0000256" key="1">
    <source>
        <dbReference type="ARBA" id="ARBA00009405"/>
    </source>
</evidence>
<evidence type="ECO:0000313" key="6">
    <source>
        <dbReference type="Proteomes" id="UP000183413"/>
    </source>
</evidence>
<comment type="similarity">
    <text evidence="1">Belongs to the HMG-CoA lyase family.</text>
</comment>
<evidence type="ECO:0000259" key="4">
    <source>
        <dbReference type="PROSITE" id="PS50991"/>
    </source>
</evidence>
<dbReference type="GO" id="GO:0006552">
    <property type="term" value="P:L-leucine catabolic process"/>
    <property type="evidence" value="ECO:0007669"/>
    <property type="project" value="TreeGrafter"/>
</dbReference>
<keyword evidence="3 5" id="KW-0456">Lyase</keyword>
<dbReference type="STRING" id="1993.SAMN04489713_11382"/>
<dbReference type="InParanoid" id="A0A1I5PDP4"/>